<name>A0A3A3G6R7_9BURK</name>
<dbReference type="RefSeq" id="WP_119771027.1">
    <property type="nucleotide sequence ID" value="NZ_QYUO01000002.1"/>
</dbReference>
<dbReference type="SUPFAM" id="SSF53649">
    <property type="entry name" value="Alkaline phosphatase-like"/>
    <property type="match status" value="1"/>
</dbReference>
<dbReference type="Gene3D" id="3.40.720.10">
    <property type="entry name" value="Alkaline Phosphatase, subunit A"/>
    <property type="match status" value="1"/>
</dbReference>
<sequence length="486" mass="54881">MQQKICVLEVNEVPIRVWKTYSEQVPTSAVRRLFSEGKLYKTSADDVTADFLYPSQTWASLNTGLSYDAHQIHWYNDPKPQPDQFWWHQAALSGRRVGLVNVLHTSPLDHYLTQAPYSFLVPDCFAPNTQTFPARYCPFQSMNLQLAKTNGRIASSRVSELFTLAKKSLADPAGFGVTPFTILEGMYTLPKLIKSRERLRNLQFPPLGSIFFSLLQQNDPDIAVLFTNHIAAAQHRYWYALFPNDYAEAIYSDAWVHKYRNDILDAVGIFDRFLKKVSAFCKATDRILLIVSSMGQQANRKLSSSAVAGRRREFSLSDPLAFLRAAIGPTSARLEGAMVPQYTISFDTSSQAEYAARQMADFLRNNPSLSESSVYVANNKLTMSLLFSSDAPISIYDGKKVGLTTVGVRGFDIDDHHSGCHHADGTLLIWNDTNDALFSPQVTPSSFSYLRYAAELRRYLHLNEAPVPTIHLKDQHRRVHFDPYIS</sequence>
<evidence type="ECO:0000313" key="2">
    <source>
        <dbReference type="Proteomes" id="UP000265955"/>
    </source>
</evidence>
<dbReference type="InterPro" id="IPR017850">
    <property type="entry name" value="Alkaline_phosphatase_core_sf"/>
</dbReference>
<gene>
    <name evidence="1" type="ORF">D3871_21185</name>
</gene>
<organism evidence="1 2">
    <name type="scientific">Noviherbaspirillum saxi</name>
    <dbReference type="NCBI Taxonomy" id="2320863"/>
    <lineage>
        <taxon>Bacteria</taxon>
        <taxon>Pseudomonadati</taxon>
        <taxon>Pseudomonadota</taxon>
        <taxon>Betaproteobacteria</taxon>
        <taxon>Burkholderiales</taxon>
        <taxon>Oxalobacteraceae</taxon>
        <taxon>Noviherbaspirillum</taxon>
    </lineage>
</organism>
<accession>A0A3A3G6R7</accession>
<reference evidence="2" key="1">
    <citation type="submission" date="2018-09" db="EMBL/GenBank/DDBJ databases">
        <authorList>
            <person name="Zhu H."/>
        </authorList>
    </citation>
    <scope>NUCLEOTIDE SEQUENCE [LARGE SCALE GENOMIC DNA]</scope>
    <source>
        <strain evidence="2">K1R23-30</strain>
    </source>
</reference>
<dbReference type="OrthoDB" id="244470at2"/>
<dbReference type="Proteomes" id="UP000265955">
    <property type="component" value="Unassembled WGS sequence"/>
</dbReference>
<protein>
    <submittedName>
        <fullName evidence="1">Uncharacterized protein</fullName>
    </submittedName>
</protein>
<evidence type="ECO:0000313" key="1">
    <source>
        <dbReference type="EMBL" id="RJF95880.1"/>
    </source>
</evidence>
<dbReference type="EMBL" id="QYUO01000002">
    <property type="protein sequence ID" value="RJF95880.1"/>
    <property type="molecule type" value="Genomic_DNA"/>
</dbReference>
<keyword evidence="2" id="KW-1185">Reference proteome</keyword>
<dbReference type="AlphaFoldDB" id="A0A3A3G6R7"/>
<comment type="caution">
    <text evidence="1">The sequence shown here is derived from an EMBL/GenBank/DDBJ whole genome shotgun (WGS) entry which is preliminary data.</text>
</comment>
<proteinExistence type="predicted"/>